<comment type="caution">
    <text evidence="1">The sequence shown here is derived from an EMBL/GenBank/DDBJ whole genome shotgun (WGS) entry which is preliminary data.</text>
</comment>
<protein>
    <recommendedName>
        <fullName evidence="3">DUF1905 domain-containing protein</fullName>
    </recommendedName>
</protein>
<dbReference type="Gene3D" id="2.40.30.100">
    <property type="entry name" value="AF2212/PG0164-like"/>
    <property type="match status" value="1"/>
</dbReference>
<dbReference type="RefSeq" id="WP_344504004.1">
    <property type="nucleotide sequence ID" value="NZ_BAAAQD010000008.1"/>
</dbReference>
<dbReference type="SUPFAM" id="SSF141694">
    <property type="entry name" value="AF2212/PG0164-like"/>
    <property type="match status" value="1"/>
</dbReference>
<gene>
    <name evidence="1" type="ORF">GCM10009827_045450</name>
</gene>
<dbReference type="Pfam" id="PF13376">
    <property type="entry name" value="OmdA"/>
    <property type="match status" value="1"/>
</dbReference>
<sequence length="149" mass="15653">MRFRATLVLGGKTATGMTVPAEVVESFGQGRKPQVLVTINGYTYRSTVAVRDGQFMVPVSAEVRAGAGVEAGDEIDVDLEPDTAPRTVVVPADLAAALAGDPTAKARFEALSYSGQRQHVLALDGAKTDATRQRRLEKILAALVSPSDG</sequence>
<evidence type="ECO:0000313" key="1">
    <source>
        <dbReference type="EMBL" id="GAA1523893.1"/>
    </source>
</evidence>
<evidence type="ECO:0000313" key="2">
    <source>
        <dbReference type="Proteomes" id="UP001501470"/>
    </source>
</evidence>
<proteinExistence type="predicted"/>
<dbReference type="InterPro" id="IPR015018">
    <property type="entry name" value="DUF1905"/>
</dbReference>
<dbReference type="Pfam" id="PF08922">
    <property type="entry name" value="DUF1905"/>
    <property type="match status" value="1"/>
</dbReference>
<accession>A0ABN2AS52</accession>
<organism evidence="1 2">
    <name type="scientific">Dactylosporangium maewongense</name>
    <dbReference type="NCBI Taxonomy" id="634393"/>
    <lineage>
        <taxon>Bacteria</taxon>
        <taxon>Bacillati</taxon>
        <taxon>Actinomycetota</taxon>
        <taxon>Actinomycetes</taxon>
        <taxon>Micromonosporales</taxon>
        <taxon>Micromonosporaceae</taxon>
        <taxon>Dactylosporangium</taxon>
    </lineage>
</organism>
<name>A0ABN2AS52_9ACTN</name>
<dbReference type="InterPro" id="IPR037079">
    <property type="entry name" value="AF2212/PG0164-like_sf"/>
</dbReference>
<dbReference type="Proteomes" id="UP001501470">
    <property type="component" value="Unassembled WGS sequence"/>
</dbReference>
<dbReference type="EMBL" id="BAAAQD010000008">
    <property type="protein sequence ID" value="GAA1523893.1"/>
    <property type="molecule type" value="Genomic_DNA"/>
</dbReference>
<keyword evidence="2" id="KW-1185">Reference proteome</keyword>
<evidence type="ECO:0008006" key="3">
    <source>
        <dbReference type="Google" id="ProtNLM"/>
    </source>
</evidence>
<reference evidence="1 2" key="1">
    <citation type="journal article" date="2019" name="Int. J. Syst. Evol. Microbiol.">
        <title>The Global Catalogue of Microorganisms (GCM) 10K type strain sequencing project: providing services to taxonomists for standard genome sequencing and annotation.</title>
        <authorList>
            <consortium name="The Broad Institute Genomics Platform"/>
            <consortium name="The Broad Institute Genome Sequencing Center for Infectious Disease"/>
            <person name="Wu L."/>
            <person name="Ma J."/>
        </authorList>
    </citation>
    <scope>NUCLEOTIDE SEQUENCE [LARGE SCALE GENOMIC DNA]</scope>
    <source>
        <strain evidence="1 2">JCM 15933</strain>
    </source>
</reference>